<feature type="transmembrane region" description="Helical" evidence="5">
    <location>
        <begin position="60"/>
        <end position="78"/>
    </location>
</feature>
<gene>
    <name evidence="7" type="ordered locus">Hbal_1037</name>
</gene>
<keyword evidence="4 5" id="KW-0472">Membrane</keyword>
<dbReference type="STRING" id="582402.Hbal_1037"/>
<evidence type="ECO:0000313" key="7">
    <source>
        <dbReference type="EMBL" id="ACT58731.1"/>
    </source>
</evidence>
<evidence type="ECO:0000259" key="6">
    <source>
        <dbReference type="Pfam" id="PF01957"/>
    </source>
</evidence>
<dbReference type="RefSeq" id="WP_015826881.1">
    <property type="nucleotide sequence ID" value="NC_012982.1"/>
</dbReference>
<dbReference type="OrthoDB" id="7204091at2"/>
<evidence type="ECO:0000256" key="1">
    <source>
        <dbReference type="ARBA" id="ARBA00004141"/>
    </source>
</evidence>
<dbReference type="SUPFAM" id="SSF141322">
    <property type="entry name" value="NfeD domain-like"/>
    <property type="match status" value="1"/>
</dbReference>
<feature type="transmembrane region" description="Helical" evidence="5">
    <location>
        <begin position="30"/>
        <end position="48"/>
    </location>
</feature>
<accession>C6XR99</accession>
<dbReference type="InterPro" id="IPR052165">
    <property type="entry name" value="Membrane_assoc_protease"/>
</dbReference>
<dbReference type="KEGG" id="hba:Hbal_1037"/>
<evidence type="ECO:0000313" key="8">
    <source>
        <dbReference type="Proteomes" id="UP000002745"/>
    </source>
</evidence>
<dbReference type="PANTHER" id="PTHR33507:SF3">
    <property type="entry name" value="INNER MEMBRANE PROTEIN YBBJ"/>
    <property type="match status" value="1"/>
</dbReference>
<feature type="domain" description="NfeD-like C-terminal" evidence="6">
    <location>
        <begin position="96"/>
        <end position="153"/>
    </location>
</feature>
<dbReference type="Pfam" id="PF01957">
    <property type="entry name" value="NfeD"/>
    <property type="match status" value="1"/>
</dbReference>
<dbReference type="EMBL" id="CP001678">
    <property type="protein sequence ID" value="ACT58731.1"/>
    <property type="molecule type" value="Genomic_DNA"/>
</dbReference>
<feature type="transmembrane region" description="Helical" evidence="5">
    <location>
        <begin position="6"/>
        <end position="23"/>
    </location>
</feature>
<keyword evidence="2 5" id="KW-0812">Transmembrane</keyword>
<evidence type="ECO:0000256" key="4">
    <source>
        <dbReference type="ARBA" id="ARBA00023136"/>
    </source>
</evidence>
<dbReference type="Gene3D" id="2.40.50.140">
    <property type="entry name" value="Nucleic acid-binding proteins"/>
    <property type="match status" value="1"/>
</dbReference>
<keyword evidence="3 5" id="KW-1133">Transmembrane helix</keyword>
<organism evidence="7 8">
    <name type="scientific">Hirschia baltica (strain ATCC 49814 / DSM 5838 / IFAM 1418)</name>
    <dbReference type="NCBI Taxonomy" id="582402"/>
    <lineage>
        <taxon>Bacteria</taxon>
        <taxon>Pseudomonadati</taxon>
        <taxon>Pseudomonadota</taxon>
        <taxon>Alphaproteobacteria</taxon>
        <taxon>Hyphomonadales</taxon>
        <taxon>Hyphomonadaceae</taxon>
        <taxon>Hirschia</taxon>
    </lineage>
</organism>
<evidence type="ECO:0000256" key="5">
    <source>
        <dbReference type="SAM" id="Phobius"/>
    </source>
</evidence>
<evidence type="ECO:0000256" key="3">
    <source>
        <dbReference type="ARBA" id="ARBA00022989"/>
    </source>
</evidence>
<dbReference type="InterPro" id="IPR012340">
    <property type="entry name" value="NA-bd_OB-fold"/>
</dbReference>
<dbReference type="InterPro" id="IPR002810">
    <property type="entry name" value="NfeD-like_C"/>
</dbReference>
<proteinExistence type="predicted"/>
<dbReference type="GO" id="GO:0005886">
    <property type="term" value="C:plasma membrane"/>
    <property type="evidence" value="ECO:0007669"/>
    <property type="project" value="TreeGrafter"/>
</dbReference>
<comment type="subcellular location">
    <subcellularLocation>
        <location evidence="1">Membrane</location>
        <topology evidence="1">Multi-pass membrane protein</topology>
    </subcellularLocation>
</comment>
<reference evidence="8" key="1">
    <citation type="journal article" date="2011" name="J. Bacteriol.">
        <title>Genome sequences of eight morphologically diverse alphaproteobacteria.</title>
        <authorList>
            <consortium name="US DOE Joint Genome Institute"/>
            <person name="Brown P.J."/>
            <person name="Kysela D.T."/>
            <person name="Buechlein A."/>
            <person name="Hemmerich C."/>
            <person name="Brun Y.V."/>
        </authorList>
    </citation>
    <scope>NUCLEOTIDE SEQUENCE [LARGE SCALE GENOMIC DNA]</scope>
    <source>
        <strain evidence="8">ATCC 49814 / DSM 5838 / IFAM 1418</strain>
    </source>
</reference>
<evidence type="ECO:0000256" key="2">
    <source>
        <dbReference type="ARBA" id="ARBA00022692"/>
    </source>
</evidence>
<dbReference type="HOGENOM" id="CLU_116732_4_3_5"/>
<keyword evidence="8" id="KW-1185">Reference proteome</keyword>
<dbReference type="PANTHER" id="PTHR33507">
    <property type="entry name" value="INNER MEMBRANE PROTEIN YBBJ"/>
    <property type="match status" value="1"/>
</dbReference>
<dbReference type="Proteomes" id="UP000002745">
    <property type="component" value="Chromosome"/>
</dbReference>
<dbReference type="eggNOG" id="COG1585">
    <property type="taxonomic scope" value="Bacteria"/>
</dbReference>
<name>C6XR99_HIRBI</name>
<dbReference type="AlphaFoldDB" id="C6XR99"/>
<protein>
    <recommendedName>
        <fullName evidence="6">NfeD-like C-terminal domain-containing protein</fullName>
    </recommendedName>
</protein>
<sequence>MDALFTELTVWHWIALAIGLLIFEMMLGTFDLLWIAIAAGITALYASLAPGSLSSWEYEVGVFVISSIILMVLGRTMFAGIRNPPTSHPNLNDRYASMIGKKAIVTGEFLGGFGRVKVNDSEWRAQFNEEGVLNIGDNVEIVSGEGSTVIVKPA</sequence>